<dbReference type="Pfam" id="PF25874">
    <property type="entry name" value="WHD_plant_repro"/>
    <property type="match status" value="1"/>
</dbReference>
<proteinExistence type="predicted"/>
<dbReference type="Pfam" id="PF25349">
    <property type="entry name" value="PH_PHS1"/>
    <property type="match status" value="1"/>
</dbReference>
<evidence type="ECO:0000259" key="2">
    <source>
        <dbReference type="Pfam" id="PF25349"/>
    </source>
</evidence>
<dbReference type="InterPro" id="IPR059080">
    <property type="entry name" value="WHD_PTC1"/>
</dbReference>
<gene>
    <name evidence="4" type="ORF">SELMODRAFT_420056</name>
</gene>
<evidence type="ECO:0000313" key="4">
    <source>
        <dbReference type="EMBL" id="EFJ18739.1"/>
    </source>
</evidence>
<dbReference type="Proteomes" id="UP000001514">
    <property type="component" value="Unassembled WGS sequence"/>
</dbReference>
<organism evidence="5">
    <name type="scientific">Selaginella moellendorffii</name>
    <name type="common">Spikemoss</name>
    <dbReference type="NCBI Taxonomy" id="88036"/>
    <lineage>
        <taxon>Eukaryota</taxon>
        <taxon>Viridiplantae</taxon>
        <taxon>Streptophyta</taxon>
        <taxon>Embryophyta</taxon>
        <taxon>Tracheophyta</taxon>
        <taxon>Lycopodiopsida</taxon>
        <taxon>Selaginellales</taxon>
        <taxon>Selaginellaceae</taxon>
        <taxon>Selaginella</taxon>
    </lineage>
</organism>
<feature type="domain" description="Poor homologous synapsis 1 PH" evidence="2">
    <location>
        <begin position="20"/>
        <end position="113"/>
    </location>
</feature>
<feature type="region of interest" description="Disordered" evidence="1">
    <location>
        <begin position="662"/>
        <end position="683"/>
    </location>
</feature>
<dbReference type="AlphaFoldDB" id="D8SAE5"/>
<dbReference type="InterPro" id="IPR044221">
    <property type="entry name" value="DYAD/AMEIOTIC1"/>
</dbReference>
<dbReference type="GO" id="GO:0007131">
    <property type="term" value="P:reciprocal meiotic recombination"/>
    <property type="evidence" value="ECO:0007669"/>
    <property type="project" value="InterPro"/>
</dbReference>
<dbReference type="Gramene" id="EFJ18739">
    <property type="protein sequence ID" value="EFJ18739"/>
    <property type="gene ID" value="SELMODRAFT_420056"/>
</dbReference>
<dbReference type="PANTHER" id="PTHR46740:SF2">
    <property type="entry name" value="PROTEIN DYAD"/>
    <property type="match status" value="1"/>
</dbReference>
<protein>
    <submittedName>
        <fullName evidence="4">Uncharacterized protein</fullName>
    </submittedName>
</protein>
<evidence type="ECO:0000259" key="3">
    <source>
        <dbReference type="Pfam" id="PF25874"/>
    </source>
</evidence>
<name>D8SAE5_SELML</name>
<dbReference type="InParanoid" id="D8SAE5"/>
<reference evidence="4 5" key="1">
    <citation type="journal article" date="2011" name="Science">
        <title>The Selaginella genome identifies genetic changes associated with the evolution of vascular plants.</title>
        <authorList>
            <person name="Banks J.A."/>
            <person name="Nishiyama T."/>
            <person name="Hasebe M."/>
            <person name="Bowman J.L."/>
            <person name="Gribskov M."/>
            <person name="dePamphilis C."/>
            <person name="Albert V.A."/>
            <person name="Aono N."/>
            <person name="Aoyama T."/>
            <person name="Ambrose B.A."/>
            <person name="Ashton N.W."/>
            <person name="Axtell M.J."/>
            <person name="Barker E."/>
            <person name="Barker M.S."/>
            <person name="Bennetzen J.L."/>
            <person name="Bonawitz N.D."/>
            <person name="Chapple C."/>
            <person name="Cheng C."/>
            <person name="Correa L.G."/>
            <person name="Dacre M."/>
            <person name="DeBarry J."/>
            <person name="Dreyer I."/>
            <person name="Elias M."/>
            <person name="Engstrom E.M."/>
            <person name="Estelle M."/>
            <person name="Feng L."/>
            <person name="Finet C."/>
            <person name="Floyd S.K."/>
            <person name="Frommer W.B."/>
            <person name="Fujita T."/>
            <person name="Gramzow L."/>
            <person name="Gutensohn M."/>
            <person name="Harholt J."/>
            <person name="Hattori M."/>
            <person name="Heyl A."/>
            <person name="Hirai T."/>
            <person name="Hiwatashi Y."/>
            <person name="Ishikawa M."/>
            <person name="Iwata M."/>
            <person name="Karol K.G."/>
            <person name="Koehler B."/>
            <person name="Kolukisaoglu U."/>
            <person name="Kubo M."/>
            <person name="Kurata T."/>
            <person name="Lalonde S."/>
            <person name="Li K."/>
            <person name="Li Y."/>
            <person name="Litt A."/>
            <person name="Lyons E."/>
            <person name="Manning G."/>
            <person name="Maruyama T."/>
            <person name="Michael T.P."/>
            <person name="Mikami K."/>
            <person name="Miyazaki S."/>
            <person name="Morinaga S."/>
            <person name="Murata T."/>
            <person name="Mueller-Roeber B."/>
            <person name="Nelson D.R."/>
            <person name="Obara M."/>
            <person name="Oguri Y."/>
            <person name="Olmstead R.G."/>
            <person name="Onodera N."/>
            <person name="Petersen B.L."/>
            <person name="Pils B."/>
            <person name="Prigge M."/>
            <person name="Rensing S.A."/>
            <person name="Riano-Pachon D.M."/>
            <person name="Roberts A.W."/>
            <person name="Sato Y."/>
            <person name="Scheller H.V."/>
            <person name="Schulz B."/>
            <person name="Schulz C."/>
            <person name="Shakirov E.V."/>
            <person name="Shibagaki N."/>
            <person name="Shinohara N."/>
            <person name="Shippen D.E."/>
            <person name="Soerensen I."/>
            <person name="Sotooka R."/>
            <person name="Sugimoto N."/>
            <person name="Sugita M."/>
            <person name="Sumikawa N."/>
            <person name="Tanurdzic M."/>
            <person name="Theissen G."/>
            <person name="Ulvskov P."/>
            <person name="Wakazuki S."/>
            <person name="Weng J.K."/>
            <person name="Willats W.W."/>
            <person name="Wipf D."/>
            <person name="Wolf P.G."/>
            <person name="Yang L."/>
            <person name="Zimmer A.D."/>
            <person name="Zhu Q."/>
            <person name="Mitros T."/>
            <person name="Hellsten U."/>
            <person name="Loque D."/>
            <person name="Otillar R."/>
            <person name="Salamov A."/>
            <person name="Schmutz J."/>
            <person name="Shapiro H."/>
            <person name="Lindquist E."/>
            <person name="Lucas S."/>
            <person name="Rokhsar D."/>
            <person name="Grigoriev I.V."/>
        </authorList>
    </citation>
    <scope>NUCLEOTIDE SEQUENCE [LARGE SCALE GENOMIC DNA]</scope>
</reference>
<accession>D8SAE5</accession>
<dbReference type="GO" id="GO:0051177">
    <property type="term" value="P:meiotic sister chromatid cohesion"/>
    <property type="evidence" value="ECO:0007669"/>
    <property type="project" value="InterPro"/>
</dbReference>
<feature type="compositionally biased region" description="Polar residues" evidence="1">
    <location>
        <begin position="662"/>
        <end position="677"/>
    </location>
</feature>
<dbReference type="EMBL" id="GL377609">
    <property type="protein sequence ID" value="EFJ18739.1"/>
    <property type="molecule type" value="Genomic_DNA"/>
</dbReference>
<evidence type="ECO:0000256" key="1">
    <source>
        <dbReference type="SAM" id="MobiDB-lite"/>
    </source>
</evidence>
<dbReference type="eggNOG" id="ENOG502S3AA">
    <property type="taxonomic scope" value="Eukaryota"/>
</dbReference>
<dbReference type="STRING" id="88036.D8SAE5"/>
<dbReference type="KEGG" id="smo:SELMODRAFT_420056"/>
<sequence length="968" mass="108724">MSDARIAWQVELAQFVPPFEGLHRRFLAGSWIISKSAATLTINSASATLAIVLNGNVYEEHCVPDLSFAWPRTTGSSRVILASYAISGTTYKFGMRFENDEEASKCFKILEAAASIPRGTLESVVPKIYSEMDWTAPGAPDQFIPEVIETNSPNGARSNTSGAGSVLPDPEVVLALPCPGSSNKPSAPALKDQIHTSNSLISTKPSGPELKEQILKCLMDPSFPGKAVKTSLTSTLSTTKLKFFTKMLKRITHWSRAMKNSRPSTEYWLQAMGNQEGSGKEIFPQDTFPEAKDEIEKNAELLPWCSEQKNRKRKLLDSLEDDRDQHLALTLYVEKTSAEHPRAGVVYEISRPLASSPSSRLRSRVAMVVSVSSEEVKLRFPSCSSLERFLRSNAEKKCSLGSSETISETIMGTKPELDEEVTVTAKLAEDLLIRPISCTELLHQGHLESFWLAEDKKEPVVNNPRSWAVRRKSTRVSKINENLQLAVSRFNSGSSITHPEKTPVRCTAIQVRKDVLGRWSAGRYASAQEKLIDLMRAKGARPGNAISRAVLREDARKFIGDTGLLDHLLKHLVDKTTPDGQRFRRRHNSEGSLEYWLEDASLMEIRKSAGIEDPFWLPPPGWSPGDKLPYSCRGMTASEAAEMNSLKQEVEQLKSKLFTMRSSPTETETLTQNSGFADSQDKGRMRTQVENLKASIEELQSAYIHLHELHRENSHFMETGYATFIKTESQVDRDRERDHERLDKLEHQVRNIVKDAAVEKLATESQFKILWKVVMALQMFQDNNIVVKPVLRQEGRWIRTGHIAEEIRKQKDRVPRRKVGKYPIPGYMGHIPDHNPQSATANDEKPCCKQKMLLFDLDQYSRGAWPHYKGFKTQVENNVKDPNQAPPGATTYEYYNDRLNRAQKILNQPPPKRAAHKSGVKSFFSEGSSEAVSANGLGMAESFFKYARPYEGSLWALQAEKALASRYL</sequence>
<dbReference type="PANTHER" id="PTHR46740">
    <property type="entry name" value="PROTEIN DYAD"/>
    <property type="match status" value="1"/>
</dbReference>
<evidence type="ECO:0000313" key="5">
    <source>
        <dbReference type="Proteomes" id="UP000001514"/>
    </source>
</evidence>
<dbReference type="InterPro" id="IPR057619">
    <property type="entry name" value="PH_PHS1"/>
</dbReference>
<keyword evidence="5" id="KW-1185">Reference proteome</keyword>
<dbReference type="HOGENOM" id="CLU_338712_0_0_1"/>
<feature type="domain" description="PTC1-like winged helix-turn-helix" evidence="3">
    <location>
        <begin position="518"/>
        <end position="599"/>
    </location>
</feature>